<evidence type="ECO:0000256" key="4">
    <source>
        <dbReference type="ARBA" id="ARBA00023098"/>
    </source>
</evidence>
<dbReference type="SMART" id="SM00155">
    <property type="entry name" value="PLDc"/>
    <property type="match status" value="2"/>
</dbReference>
<evidence type="ECO:0000256" key="6">
    <source>
        <dbReference type="SAM" id="MobiDB-lite"/>
    </source>
</evidence>
<dbReference type="SUPFAM" id="SSF56024">
    <property type="entry name" value="Phospholipase D/nuclease"/>
    <property type="match status" value="2"/>
</dbReference>
<evidence type="ECO:0000256" key="5">
    <source>
        <dbReference type="PIRNR" id="PIRNR009376"/>
    </source>
</evidence>
<evidence type="ECO:0000256" key="1">
    <source>
        <dbReference type="ARBA" id="ARBA00022737"/>
    </source>
</evidence>
<dbReference type="GO" id="GO:0006654">
    <property type="term" value="P:phosphatidic acid biosynthetic process"/>
    <property type="evidence" value="ECO:0007669"/>
    <property type="project" value="InterPro"/>
</dbReference>
<keyword evidence="2 5" id="KW-0378">Hydrolase</keyword>
<dbReference type="GO" id="GO:0009395">
    <property type="term" value="P:phospholipid catabolic process"/>
    <property type="evidence" value="ECO:0007669"/>
    <property type="project" value="TreeGrafter"/>
</dbReference>
<dbReference type="Proteomes" id="UP000053831">
    <property type="component" value="Unassembled WGS sequence"/>
</dbReference>
<comment type="caution">
    <text evidence="8">The sequence shown here is derived from an EMBL/GenBank/DDBJ whole genome shotgun (WGS) entry which is preliminary data.</text>
</comment>
<name>A0A0N0RT65_ESCWE</name>
<evidence type="ECO:0000256" key="2">
    <source>
        <dbReference type="ARBA" id="ARBA00022801"/>
    </source>
</evidence>
<organism evidence="8 9">
    <name type="scientific">Escovopsis weberi</name>
    <dbReference type="NCBI Taxonomy" id="150374"/>
    <lineage>
        <taxon>Eukaryota</taxon>
        <taxon>Fungi</taxon>
        <taxon>Dikarya</taxon>
        <taxon>Ascomycota</taxon>
        <taxon>Pezizomycotina</taxon>
        <taxon>Sordariomycetes</taxon>
        <taxon>Hypocreomycetidae</taxon>
        <taxon>Hypocreales</taxon>
        <taxon>Hypocreaceae</taxon>
        <taxon>Escovopsis</taxon>
    </lineage>
</organism>
<proteinExistence type="inferred from homology"/>
<dbReference type="PANTHER" id="PTHR18896">
    <property type="entry name" value="PHOSPHOLIPASE D"/>
    <property type="match status" value="1"/>
</dbReference>
<keyword evidence="1" id="KW-0677">Repeat</keyword>
<dbReference type="GO" id="GO:0035556">
    <property type="term" value="P:intracellular signal transduction"/>
    <property type="evidence" value="ECO:0007669"/>
    <property type="project" value="InterPro"/>
</dbReference>
<accession>A0A0N0RT65</accession>
<dbReference type="Gene3D" id="3.30.870.10">
    <property type="entry name" value="Endonuclease Chain A"/>
    <property type="match status" value="3"/>
</dbReference>
<reference evidence="8 9" key="1">
    <citation type="submission" date="2015-07" db="EMBL/GenBank/DDBJ databases">
        <title>The genome of the fungus Escovopsis weberi, a specialized disease agent of ant agriculture.</title>
        <authorList>
            <person name="de Man T.J."/>
            <person name="Stajich J.E."/>
            <person name="Kubicek C.P."/>
            <person name="Chenthamara K."/>
            <person name="Atanasova L."/>
            <person name="Druzhinina I.S."/>
            <person name="Birnbaum S."/>
            <person name="Barribeau S.M."/>
            <person name="Teiling C."/>
            <person name="Suen G."/>
            <person name="Currie C."/>
            <person name="Gerardo N.M."/>
        </authorList>
    </citation>
    <scope>NUCLEOTIDE SEQUENCE [LARGE SCALE GENOMIC DNA]</scope>
</reference>
<evidence type="ECO:0000313" key="8">
    <source>
        <dbReference type="EMBL" id="KOS18345.1"/>
    </source>
</evidence>
<evidence type="ECO:0000256" key="3">
    <source>
        <dbReference type="ARBA" id="ARBA00022963"/>
    </source>
</evidence>
<comment type="similarity">
    <text evidence="5">Belongs to the phospholipase D family.</text>
</comment>
<dbReference type="InterPro" id="IPR015679">
    <property type="entry name" value="PLipase_D_fam"/>
</dbReference>
<feature type="domain" description="PLD phosphodiesterase" evidence="7">
    <location>
        <begin position="128"/>
        <end position="155"/>
    </location>
</feature>
<keyword evidence="3 5" id="KW-0442">Lipid degradation</keyword>
<dbReference type="InterPro" id="IPR016555">
    <property type="entry name" value="PLipase_D_euk"/>
</dbReference>
<sequence length="883" mass="101049">MNAGAQESIYILDWWLSPELYLRRPPSKNEQYRLDVMLKAAAERGVKIYVIVYKEVEAALTLDSAHTKHALERLHPNISVFRHPDHLPTGYDLHSELGKAEKVSNWDLATVSKDAIKALYGAVEDVVLYWAHHEKLIVIDRRLVFMGGLDLSHPIADAHPGNLDNIIFPGQDYNNARIYDFSNVGDWNQNKLDRTKSSRMGWSDVALSLNGPIVNDLISHFVDRWNFMFDEKYAAKDPGKYVKLQDVRSEERPHDRSPDQGGGFYDRFTRGISDQMENLGLSSRHQYQGHDDASRNGAIHIQLTRSCCKWSSGHPTEHSIANAYVSAIESARHFIYIENQFFITATSNEQRPIMNKIGAAIVDRIIRARDNGETFKVWVVMPSVPAFAGDLKSKDALGTRAIMKYQYMSISRGGHSIMEKLQQAGIEDPSQYIGFFNLRNYDRINTSQTMREAEQRAGVGYEEARRAHDSYVNADDYARDNYGSGRHGHNGSVNHYDDRGHHGHSGHHSERSHHESSSRHGGTHHHDSQDSYESRDGYSRHERTESYHYESRYESRRGHGDRVDRARYDDGDRYDSRDRYDDRYDGRHDGRYDDRNEDRRPYDNYQKAAAHVKDTTRDTVSASYMEGGRRIVDVPWDGRPEDEMNSFVSEQLYIHSKLLIADDCLAICGSANLNDRSQLGTHDSEIAVVIEGGPAVDSYMNGRPCKVSQFVSSLRRQIFRKHLGLLPDQPWDQPNQNWTPVNHSLNSYDWDSECDRIVEDPLSPRFMNLWEDTASINTEVFSRAFHPVPDNNVRNWKDYDQFFSQHFNIPGAKPDSDSKNGNGKVDYGHIVPEEFPGGVRELKQWLGRVRGTLVHMPLAFLIDVADIAEEGLTLNGLTNELYT</sequence>
<dbReference type="PIRSF" id="PIRSF009376">
    <property type="entry name" value="Phospholipase_D_euk"/>
    <property type="match status" value="1"/>
</dbReference>
<feature type="domain" description="PLD phosphodiesterase" evidence="7">
    <location>
        <begin position="650"/>
        <end position="677"/>
    </location>
</feature>
<feature type="region of interest" description="Disordered" evidence="6">
    <location>
        <begin position="476"/>
        <end position="600"/>
    </location>
</feature>
<keyword evidence="4" id="KW-0443">Lipid metabolism</keyword>
<dbReference type="GO" id="GO:0004630">
    <property type="term" value="F:phospholipase D activity"/>
    <property type="evidence" value="ECO:0007669"/>
    <property type="project" value="UniProtKB-UniRule"/>
</dbReference>
<dbReference type="EMBL" id="LGSR01000022">
    <property type="protein sequence ID" value="KOS18345.1"/>
    <property type="molecule type" value="Genomic_DNA"/>
</dbReference>
<evidence type="ECO:0000259" key="7">
    <source>
        <dbReference type="PROSITE" id="PS50035"/>
    </source>
</evidence>
<dbReference type="EC" id="3.1.4.4" evidence="5"/>
<keyword evidence="9" id="KW-1185">Reference proteome</keyword>
<comment type="catalytic activity">
    <reaction evidence="5">
        <text>a 1,2-diacyl-sn-glycero-3-phosphocholine + H2O = a 1,2-diacyl-sn-glycero-3-phosphate + choline + H(+)</text>
        <dbReference type="Rhea" id="RHEA:14445"/>
        <dbReference type="ChEBI" id="CHEBI:15354"/>
        <dbReference type="ChEBI" id="CHEBI:15377"/>
        <dbReference type="ChEBI" id="CHEBI:15378"/>
        <dbReference type="ChEBI" id="CHEBI:57643"/>
        <dbReference type="ChEBI" id="CHEBI:58608"/>
        <dbReference type="EC" id="3.1.4.4"/>
    </reaction>
</comment>
<dbReference type="CDD" id="cd09141">
    <property type="entry name" value="PLDc_vPLD1_2_yPLD_like_2"/>
    <property type="match status" value="1"/>
</dbReference>
<dbReference type="STRING" id="150374.A0A0N0RT65"/>
<gene>
    <name evidence="8" type="ORF">ESCO_003044</name>
</gene>
<dbReference type="PROSITE" id="PS50035">
    <property type="entry name" value="PLD"/>
    <property type="match status" value="2"/>
</dbReference>
<dbReference type="PANTHER" id="PTHR18896:SF186">
    <property type="entry name" value="PHOSPHOLIPASE D"/>
    <property type="match status" value="1"/>
</dbReference>
<dbReference type="OrthoDB" id="14911at2759"/>
<feature type="compositionally biased region" description="Basic and acidic residues" evidence="6">
    <location>
        <begin position="507"/>
        <end position="600"/>
    </location>
</feature>
<dbReference type="AlphaFoldDB" id="A0A0N0RT65"/>
<protein>
    <recommendedName>
        <fullName evidence="5">Phospholipase</fullName>
        <ecNumber evidence="5">3.1.4.4</ecNumber>
    </recommendedName>
</protein>
<dbReference type="InterPro" id="IPR001736">
    <property type="entry name" value="PLipase_D/transphosphatidylase"/>
</dbReference>
<evidence type="ECO:0000313" key="9">
    <source>
        <dbReference type="Proteomes" id="UP000053831"/>
    </source>
</evidence>